<dbReference type="RefSeq" id="XP_011500448.1">
    <property type="nucleotide sequence ID" value="XM_011502146.1"/>
</dbReference>
<evidence type="ECO:0000256" key="1">
    <source>
        <dbReference type="SAM" id="MobiDB-lite"/>
    </source>
</evidence>
<gene>
    <name evidence="3" type="primary">LOC105364259</name>
</gene>
<dbReference type="GeneID" id="105364259"/>
<organism evidence="2 3">
    <name type="scientific">Ceratosolen solmsi marchali</name>
    <dbReference type="NCBI Taxonomy" id="326594"/>
    <lineage>
        <taxon>Eukaryota</taxon>
        <taxon>Metazoa</taxon>
        <taxon>Ecdysozoa</taxon>
        <taxon>Arthropoda</taxon>
        <taxon>Hexapoda</taxon>
        <taxon>Insecta</taxon>
        <taxon>Pterygota</taxon>
        <taxon>Neoptera</taxon>
        <taxon>Endopterygota</taxon>
        <taxon>Hymenoptera</taxon>
        <taxon>Apocrita</taxon>
        <taxon>Proctotrupomorpha</taxon>
        <taxon>Chalcidoidea</taxon>
        <taxon>Agaonidae</taxon>
        <taxon>Agaoninae</taxon>
        <taxon>Ceratosolen</taxon>
    </lineage>
</organism>
<proteinExistence type="predicted"/>
<evidence type="ECO:0000313" key="3">
    <source>
        <dbReference type="RefSeq" id="XP_011500448.1"/>
    </source>
</evidence>
<accession>A0AAJ6YLV1</accession>
<feature type="compositionally biased region" description="Basic and acidic residues" evidence="1">
    <location>
        <begin position="68"/>
        <end position="82"/>
    </location>
</feature>
<dbReference type="AlphaFoldDB" id="A0AAJ6YLV1"/>
<reference evidence="3" key="1">
    <citation type="submission" date="2025-08" db="UniProtKB">
        <authorList>
            <consortium name="RefSeq"/>
        </authorList>
    </citation>
    <scope>IDENTIFICATION</scope>
</reference>
<protein>
    <submittedName>
        <fullName evidence="3">Uncharacterized protein LOC105364259</fullName>
    </submittedName>
</protein>
<name>A0AAJ6YLV1_9HYME</name>
<evidence type="ECO:0000313" key="2">
    <source>
        <dbReference type="Proteomes" id="UP000695007"/>
    </source>
</evidence>
<sequence length="296" mass="33430">MSFLKKYGVTIKSEYMHGRNDRQSQEIQYKKIGRTAKSADLSKDFQLHNEGIIEKDKKTENPYVNPKLTDRKSESKISDTSKLKRPKKIDEYTTQVRVTSSAPISRQESKIPIYTGVKFHSTEMNNKKNARMPMGTTSTSRWGYHRDTRHSSSDMNQQQKHKISLRNTSPSLNYGYSHQQLNRSLDNVDSEIEPLDNDSKLEMIFKYCVWPEVAKDEPNGKVLGNGTVTSSELPLEPPTGKNLSDGLLGCCPCFFRSRRSIGIDSRNVSELSVGGHAARTATPIFAVKSDDSRGTM</sequence>
<dbReference type="KEGG" id="csol:105364259"/>
<keyword evidence="2" id="KW-1185">Reference proteome</keyword>
<dbReference type="Proteomes" id="UP000695007">
    <property type="component" value="Unplaced"/>
</dbReference>
<feature type="region of interest" description="Disordered" evidence="1">
    <location>
        <begin position="52"/>
        <end position="83"/>
    </location>
</feature>